<proteinExistence type="predicted"/>
<dbReference type="Proteomes" id="UP000317648">
    <property type="component" value="Chromosome"/>
</dbReference>
<feature type="compositionally biased region" description="Low complexity" evidence="1">
    <location>
        <begin position="153"/>
        <end position="189"/>
    </location>
</feature>
<dbReference type="PANTHER" id="PTHR48125:SF10">
    <property type="entry name" value="OS12G0136300 PROTEIN"/>
    <property type="match status" value="1"/>
</dbReference>
<keyword evidence="2" id="KW-1133">Transmembrane helix</keyword>
<dbReference type="OrthoDB" id="226213at2"/>
<evidence type="ECO:0000256" key="1">
    <source>
        <dbReference type="SAM" id="MobiDB-lite"/>
    </source>
</evidence>
<keyword evidence="2" id="KW-0812">Transmembrane</keyword>
<feature type="compositionally biased region" description="Low complexity" evidence="1">
    <location>
        <begin position="83"/>
        <end position="94"/>
    </location>
</feature>
<reference evidence="3 4" key="1">
    <citation type="submission" date="2019-02" db="EMBL/GenBank/DDBJ databases">
        <title>Deep-cultivation of Planctomycetes and their phenomic and genomic characterization uncovers novel biology.</title>
        <authorList>
            <person name="Wiegand S."/>
            <person name="Jogler M."/>
            <person name="Boedeker C."/>
            <person name="Pinto D."/>
            <person name="Vollmers J."/>
            <person name="Rivas-Marin E."/>
            <person name="Kohn T."/>
            <person name="Peeters S.H."/>
            <person name="Heuer A."/>
            <person name="Rast P."/>
            <person name="Oberbeckmann S."/>
            <person name="Bunk B."/>
            <person name="Jeske O."/>
            <person name="Meyerdierks A."/>
            <person name="Storesund J.E."/>
            <person name="Kallscheuer N."/>
            <person name="Luecker S."/>
            <person name="Lage O.M."/>
            <person name="Pohl T."/>
            <person name="Merkel B.J."/>
            <person name="Hornburger P."/>
            <person name="Mueller R.-W."/>
            <person name="Bruemmer F."/>
            <person name="Labrenz M."/>
            <person name="Spormann A.M."/>
            <person name="Op den Camp H."/>
            <person name="Overmann J."/>
            <person name="Amann R."/>
            <person name="Jetten M.S.M."/>
            <person name="Mascher T."/>
            <person name="Medema M.H."/>
            <person name="Devos D.P."/>
            <person name="Kaster A.-K."/>
            <person name="Ovreas L."/>
            <person name="Rohde M."/>
            <person name="Galperin M.Y."/>
            <person name="Jogler C."/>
        </authorList>
    </citation>
    <scope>NUCLEOTIDE SEQUENCE [LARGE SCALE GENOMIC DNA]</scope>
    <source>
        <strain evidence="3 4">Pla85_3_4</strain>
    </source>
</reference>
<accession>A0A518E0M5</accession>
<feature type="region of interest" description="Disordered" evidence="1">
    <location>
        <begin position="83"/>
        <end position="190"/>
    </location>
</feature>
<evidence type="ECO:0000256" key="2">
    <source>
        <dbReference type="SAM" id="Phobius"/>
    </source>
</evidence>
<keyword evidence="4" id="KW-1185">Reference proteome</keyword>
<evidence type="ECO:0008006" key="5">
    <source>
        <dbReference type="Google" id="ProtNLM"/>
    </source>
</evidence>
<dbReference type="Gene3D" id="2.130.10.10">
    <property type="entry name" value="YVTN repeat-like/Quinoprotein amine dehydrogenase"/>
    <property type="match status" value="1"/>
</dbReference>
<dbReference type="SUPFAM" id="SSF50998">
    <property type="entry name" value="Quinoprotein alcohol dehydrogenase-like"/>
    <property type="match status" value="1"/>
</dbReference>
<organism evidence="3 4">
    <name type="scientific">Lignipirellula cremea</name>
    <dbReference type="NCBI Taxonomy" id="2528010"/>
    <lineage>
        <taxon>Bacteria</taxon>
        <taxon>Pseudomonadati</taxon>
        <taxon>Planctomycetota</taxon>
        <taxon>Planctomycetia</taxon>
        <taxon>Pirellulales</taxon>
        <taxon>Pirellulaceae</taxon>
        <taxon>Lignipirellula</taxon>
    </lineage>
</organism>
<protein>
    <recommendedName>
        <fullName evidence="5">WD domain, G-beta repeat</fullName>
    </recommendedName>
</protein>
<gene>
    <name evidence="3" type="ORF">Pla8534_54830</name>
</gene>
<keyword evidence="2" id="KW-0472">Membrane</keyword>
<sequence length="716" mass="77458">MSKFNKCPACGSIAQIQQKDGWNVSDCPACGAEVLLERVGPAPAKRASPLVLVFAAAGVFGLATMTLLAVVGYWLLATPGPDSPAADPAAVVASNTPPAPEESQPSTAADPLPTADPLPAAESDTDGTDDVVRVNATPPVEPTQEEPSTPLANTPEADTPTDNTPTDNTPTASVPAGSSPSSEAAPSGSQVIEGVPQLLQIPQRTLPAEPVVPYVAEAGETPQGKEQFPAAYSNFGLGGLTFVPGVAVQEESRRSGRDFYREIQLSRLATGEEMLRFRPPHPGAFLGMSPSAKYVLYHDMEDVARLNVYSLETRELVAAWRPHRRLATAVMIDDEHVLTLGKENTFVLWRLPDCKPVYRLFVPSSEVTLGATIDLSPQRGYFAVLSRDRRSIQVVHTRTGELAAVLPFEHPQFLGMVAASFRSDGRFLLSISRTREKTEIIVWDISEGTVVRQLPIEPATYFVQWIGMRRLLLRNTNDWKPIEAAPRVPDPVPAEPGFFTLRLVEVSDGSRVHDFQIQSGKGSVAATSPDGRLWTMLAKLDEAPGANKAAATTVVKAWDLADFTAPPPPPAPAEKPQFPAGAPVRLVFQLQPQPLSETDKIVFVHFAKIFIKDITETFAQAGHAEDPDAEFEARVKLVEKAGEVGARDTVSGGITITNRQGDVLFESTYAQKDSDSINDRLKWTTAYIHLGRIEPPRENYPPKEGPPPEPTNLLQP</sequence>
<dbReference type="PANTHER" id="PTHR48125">
    <property type="entry name" value="LP07818P1"/>
    <property type="match status" value="1"/>
</dbReference>
<dbReference type="InterPro" id="IPR011047">
    <property type="entry name" value="Quinoprotein_ADH-like_sf"/>
</dbReference>
<name>A0A518E0M5_9BACT</name>
<evidence type="ECO:0000313" key="3">
    <source>
        <dbReference type="EMBL" id="QDU97633.1"/>
    </source>
</evidence>
<dbReference type="EMBL" id="CP036433">
    <property type="protein sequence ID" value="QDU97633.1"/>
    <property type="molecule type" value="Genomic_DNA"/>
</dbReference>
<dbReference type="InterPro" id="IPR015943">
    <property type="entry name" value="WD40/YVTN_repeat-like_dom_sf"/>
</dbReference>
<feature type="region of interest" description="Disordered" evidence="1">
    <location>
        <begin position="693"/>
        <end position="716"/>
    </location>
</feature>
<dbReference type="RefSeq" id="WP_145056394.1">
    <property type="nucleotide sequence ID" value="NZ_CP036433.1"/>
</dbReference>
<feature type="transmembrane region" description="Helical" evidence="2">
    <location>
        <begin position="50"/>
        <end position="76"/>
    </location>
</feature>
<dbReference type="KEGG" id="lcre:Pla8534_54830"/>
<dbReference type="AlphaFoldDB" id="A0A518E0M5"/>
<feature type="compositionally biased region" description="Low complexity" evidence="1">
    <location>
        <begin position="107"/>
        <end position="121"/>
    </location>
</feature>
<evidence type="ECO:0000313" key="4">
    <source>
        <dbReference type="Proteomes" id="UP000317648"/>
    </source>
</evidence>